<sequence>MWLFFSSRCLFGEVHPFSLYCRQIEEHFEVLNSFVAAGYRLEEAYVVDEGKRIDLPLEAFDGQPMSASLRELQEQYQQVLSS</sequence>
<proteinExistence type="predicted"/>
<evidence type="ECO:0000313" key="1">
    <source>
        <dbReference type="EMBL" id="MFC5410703.1"/>
    </source>
</evidence>
<gene>
    <name evidence="1" type="ORF">ACFPMF_15375</name>
</gene>
<organism evidence="1 2">
    <name type="scientific">Larkinella bovis</name>
    <dbReference type="NCBI Taxonomy" id="683041"/>
    <lineage>
        <taxon>Bacteria</taxon>
        <taxon>Pseudomonadati</taxon>
        <taxon>Bacteroidota</taxon>
        <taxon>Cytophagia</taxon>
        <taxon>Cytophagales</taxon>
        <taxon>Spirosomataceae</taxon>
        <taxon>Larkinella</taxon>
    </lineage>
</organism>
<evidence type="ECO:0000313" key="2">
    <source>
        <dbReference type="Proteomes" id="UP001596106"/>
    </source>
</evidence>
<name>A0ABW0IDV8_9BACT</name>
<protein>
    <submittedName>
        <fullName evidence="1">Uncharacterized protein</fullName>
    </submittedName>
</protein>
<keyword evidence="2" id="KW-1185">Reference proteome</keyword>
<accession>A0ABW0IDV8</accession>
<comment type="caution">
    <text evidence="1">The sequence shown here is derived from an EMBL/GenBank/DDBJ whole genome shotgun (WGS) entry which is preliminary data.</text>
</comment>
<dbReference type="EMBL" id="JBHSMA010000004">
    <property type="protein sequence ID" value="MFC5410703.1"/>
    <property type="molecule type" value="Genomic_DNA"/>
</dbReference>
<reference evidence="2" key="1">
    <citation type="journal article" date="2019" name="Int. J. Syst. Evol. Microbiol.">
        <title>The Global Catalogue of Microorganisms (GCM) 10K type strain sequencing project: providing services to taxonomists for standard genome sequencing and annotation.</title>
        <authorList>
            <consortium name="The Broad Institute Genomics Platform"/>
            <consortium name="The Broad Institute Genome Sequencing Center for Infectious Disease"/>
            <person name="Wu L."/>
            <person name="Ma J."/>
        </authorList>
    </citation>
    <scope>NUCLEOTIDE SEQUENCE [LARGE SCALE GENOMIC DNA]</scope>
    <source>
        <strain evidence="2">CCUG 55250</strain>
    </source>
</reference>
<dbReference type="Proteomes" id="UP001596106">
    <property type="component" value="Unassembled WGS sequence"/>
</dbReference>